<evidence type="ECO:0000256" key="8">
    <source>
        <dbReference type="SAM" id="SignalP"/>
    </source>
</evidence>
<feature type="chain" id="PRO_5034194060" description="RING-type domain-containing protein" evidence="8">
    <location>
        <begin position="18"/>
        <end position="540"/>
    </location>
</feature>
<dbReference type="PANTHER" id="PTHR22765">
    <property type="entry name" value="RING FINGER AND PROTEASE ASSOCIATED DOMAIN-CONTAINING"/>
    <property type="match status" value="1"/>
</dbReference>
<dbReference type="PROSITE" id="PS50089">
    <property type="entry name" value="ZF_RING_2"/>
    <property type="match status" value="1"/>
</dbReference>
<name>A0A8H4F206_MUCCL</name>
<keyword evidence="4 7" id="KW-0472">Membrane</keyword>
<dbReference type="InterPro" id="IPR013083">
    <property type="entry name" value="Znf_RING/FYVE/PHD"/>
</dbReference>
<feature type="compositionally biased region" description="Pro residues" evidence="6">
    <location>
        <begin position="407"/>
        <end position="421"/>
    </location>
</feature>
<feature type="domain" description="RING-type" evidence="9">
    <location>
        <begin position="332"/>
        <end position="374"/>
    </location>
</feature>
<keyword evidence="5" id="KW-0862">Zinc</keyword>
<evidence type="ECO:0000313" key="10">
    <source>
        <dbReference type="EMBL" id="KAF1802039.1"/>
    </source>
</evidence>
<keyword evidence="5" id="KW-0863">Zinc-finger</keyword>
<comment type="subcellular location">
    <subcellularLocation>
        <location evidence="1">Membrane</location>
    </subcellularLocation>
</comment>
<evidence type="ECO:0000256" key="2">
    <source>
        <dbReference type="ARBA" id="ARBA00022692"/>
    </source>
</evidence>
<feature type="compositionally biased region" description="Low complexity" evidence="6">
    <location>
        <begin position="510"/>
        <end position="526"/>
    </location>
</feature>
<keyword evidence="3 7" id="KW-1133">Transmembrane helix</keyword>
<dbReference type="SMART" id="SM00184">
    <property type="entry name" value="RING"/>
    <property type="match status" value="1"/>
</dbReference>
<evidence type="ECO:0000256" key="6">
    <source>
        <dbReference type="SAM" id="MobiDB-lite"/>
    </source>
</evidence>
<dbReference type="CDD" id="cd00538">
    <property type="entry name" value="PA"/>
    <property type="match status" value="1"/>
</dbReference>
<dbReference type="GO" id="GO:0005737">
    <property type="term" value="C:cytoplasm"/>
    <property type="evidence" value="ECO:0007669"/>
    <property type="project" value="TreeGrafter"/>
</dbReference>
<sequence>MKTLCIIVLSLCSLVSASLFSSSDVYISSNPVMIYSNGSVMDLRNTVLHQKDYKSGIVPFENLTAPDASGLEGTLYDRGYSCQLNASFNVRPPSVSFLPSKIALVKKGGGCNFYDKVYYSELDGAKGVIIYDDVPFRDDDTSGSMKIIRGNLTISMYYVDLNIGLELLSLLEYTSSQPINTTFDNSTTFQPAINLVMHPAVGGFPSAWEFTLIIVVALLAISFLASVGMHWHLWRIRRRQRALFESGLLETAHIQQVQKRTIDPASLSLFPTRIIGDEPNLELSRVESTRSTKALENAELLSSSIVIPIATPTTAATTSSNNARDNEFDDACVICLDEFALGDQVRKLPCGHEYHCECIDPWLTIKSASCPLCKHDCALDVPKTEADEDELEQAERRFSENTATAQLPPPPTSTPSPPPPSYHSFFSSLRSSHNGSPSSAFGPTISADRAEEFSRSWMARSLPRNMRRQIHEAAQQAAAANRESVIELPARMTNNTPEQLTSVNIPVVEPSSTPPRTTTPSPSTSRWNRMRSTISSFGRR</sequence>
<evidence type="ECO:0000256" key="4">
    <source>
        <dbReference type="ARBA" id="ARBA00023136"/>
    </source>
</evidence>
<feature type="transmembrane region" description="Helical" evidence="7">
    <location>
        <begin position="207"/>
        <end position="231"/>
    </location>
</feature>
<dbReference type="Pfam" id="PF13639">
    <property type="entry name" value="zf-RING_2"/>
    <property type="match status" value="1"/>
</dbReference>
<feature type="region of interest" description="Disordered" evidence="6">
    <location>
        <begin position="506"/>
        <end position="540"/>
    </location>
</feature>
<comment type="caution">
    <text evidence="10">The sequence shown here is derived from an EMBL/GenBank/DDBJ whole genome shotgun (WGS) entry which is preliminary data.</text>
</comment>
<proteinExistence type="predicted"/>
<feature type="region of interest" description="Disordered" evidence="6">
    <location>
        <begin position="386"/>
        <end position="444"/>
    </location>
</feature>
<feature type="compositionally biased region" description="Polar residues" evidence="6">
    <location>
        <begin position="530"/>
        <end position="540"/>
    </location>
</feature>
<evidence type="ECO:0000256" key="5">
    <source>
        <dbReference type="PROSITE-ProRule" id="PRU00175"/>
    </source>
</evidence>
<keyword evidence="8" id="KW-0732">Signal</keyword>
<dbReference type="AlphaFoldDB" id="A0A8H4F206"/>
<keyword evidence="2 7" id="KW-0812">Transmembrane</keyword>
<dbReference type="InterPro" id="IPR046450">
    <property type="entry name" value="PA_dom_sf"/>
</dbReference>
<evidence type="ECO:0000313" key="11">
    <source>
        <dbReference type="Proteomes" id="UP000469890"/>
    </source>
</evidence>
<keyword evidence="5" id="KW-0479">Metal-binding</keyword>
<reference evidence="10 11" key="1">
    <citation type="submission" date="2019-09" db="EMBL/GenBank/DDBJ databases">
        <authorList>
            <consortium name="DOE Joint Genome Institute"/>
            <person name="Mondo S.J."/>
            <person name="Navarro-Mendoza M.I."/>
            <person name="Perez-Arques C."/>
            <person name="Panchal S."/>
            <person name="Nicolas F.E."/>
            <person name="Ganguly P."/>
            <person name="Pangilinan J."/>
            <person name="Grigoriev I."/>
            <person name="Heitman J."/>
            <person name="Sanya K."/>
            <person name="Garre V."/>
        </authorList>
    </citation>
    <scope>NUCLEOTIDE SEQUENCE [LARGE SCALE GENOMIC DNA]</scope>
    <source>
        <strain evidence="10 11">MU402</strain>
    </source>
</reference>
<dbReference type="SUPFAM" id="SSF52025">
    <property type="entry name" value="PA domain"/>
    <property type="match status" value="1"/>
</dbReference>
<evidence type="ECO:0000256" key="3">
    <source>
        <dbReference type="ARBA" id="ARBA00022989"/>
    </source>
</evidence>
<gene>
    <name evidence="10" type="ORF">FB192DRAFT_1375964</name>
</gene>
<dbReference type="InterPro" id="IPR003137">
    <property type="entry name" value="PA_domain"/>
</dbReference>
<dbReference type="Pfam" id="PF02225">
    <property type="entry name" value="PA"/>
    <property type="match status" value="1"/>
</dbReference>
<evidence type="ECO:0000259" key="9">
    <source>
        <dbReference type="PROSITE" id="PS50089"/>
    </source>
</evidence>
<dbReference type="Gene3D" id="3.50.30.30">
    <property type="match status" value="1"/>
</dbReference>
<dbReference type="EMBL" id="JAAECE010000004">
    <property type="protein sequence ID" value="KAF1802039.1"/>
    <property type="molecule type" value="Genomic_DNA"/>
</dbReference>
<dbReference type="GO" id="GO:0061630">
    <property type="term" value="F:ubiquitin protein ligase activity"/>
    <property type="evidence" value="ECO:0007669"/>
    <property type="project" value="TreeGrafter"/>
</dbReference>
<dbReference type="Proteomes" id="UP000469890">
    <property type="component" value="Unassembled WGS sequence"/>
</dbReference>
<dbReference type="GO" id="GO:0008270">
    <property type="term" value="F:zinc ion binding"/>
    <property type="evidence" value="ECO:0007669"/>
    <property type="project" value="UniProtKB-KW"/>
</dbReference>
<organism evidence="10 11">
    <name type="scientific">Mucor circinelloides f. lusitanicus</name>
    <name type="common">Mucor racemosus var. lusitanicus</name>
    <dbReference type="NCBI Taxonomy" id="29924"/>
    <lineage>
        <taxon>Eukaryota</taxon>
        <taxon>Fungi</taxon>
        <taxon>Fungi incertae sedis</taxon>
        <taxon>Mucoromycota</taxon>
        <taxon>Mucoromycotina</taxon>
        <taxon>Mucoromycetes</taxon>
        <taxon>Mucorales</taxon>
        <taxon>Mucorineae</taxon>
        <taxon>Mucoraceae</taxon>
        <taxon>Mucor</taxon>
    </lineage>
</organism>
<dbReference type="InterPro" id="IPR051826">
    <property type="entry name" value="E3_ubiquitin-ligase_domain"/>
</dbReference>
<dbReference type="InterPro" id="IPR001841">
    <property type="entry name" value="Znf_RING"/>
</dbReference>
<dbReference type="CDD" id="cd16454">
    <property type="entry name" value="RING-H2_PA-TM-RING"/>
    <property type="match status" value="1"/>
</dbReference>
<protein>
    <recommendedName>
        <fullName evidence="9">RING-type domain-containing protein</fullName>
    </recommendedName>
</protein>
<accession>A0A8H4F206</accession>
<dbReference type="GO" id="GO:0006511">
    <property type="term" value="P:ubiquitin-dependent protein catabolic process"/>
    <property type="evidence" value="ECO:0007669"/>
    <property type="project" value="TreeGrafter"/>
</dbReference>
<evidence type="ECO:0000256" key="1">
    <source>
        <dbReference type="ARBA" id="ARBA00004370"/>
    </source>
</evidence>
<evidence type="ECO:0000256" key="7">
    <source>
        <dbReference type="SAM" id="Phobius"/>
    </source>
</evidence>
<feature type="compositionally biased region" description="Low complexity" evidence="6">
    <location>
        <begin position="422"/>
        <end position="436"/>
    </location>
</feature>
<dbReference type="Gene3D" id="3.30.40.10">
    <property type="entry name" value="Zinc/RING finger domain, C3HC4 (zinc finger)"/>
    <property type="match status" value="1"/>
</dbReference>
<feature type="signal peptide" evidence="8">
    <location>
        <begin position="1"/>
        <end position="17"/>
    </location>
</feature>
<dbReference type="PANTHER" id="PTHR22765:SF434">
    <property type="entry name" value="GB|AAD18119.1-RELATED"/>
    <property type="match status" value="1"/>
</dbReference>
<dbReference type="SUPFAM" id="SSF57850">
    <property type="entry name" value="RING/U-box"/>
    <property type="match status" value="1"/>
</dbReference>
<dbReference type="GO" id="GO:0016020">
    <property type="term" value="C:membrane"/>
    <property type="evidence" value="ECO:0007669"/>
    <property type="project" value="UniProtKB-SubCell"/>
</dbReference>